<dbReference type="Proteomes" id="UP000460435">
    <property type="component" value="Unassembled WGS sequence"/>
</dbReference>
<sequence length="65" mass="7140">MSPRNRVTRQPLVEWLIHEDIGRLLATQCQAGPGDLLMIPTAANGQAAFGVYHRDHQGTFEAVAL</sequence>
<protein>
    <submittedName>
        <fullName evidence="1">Uncharacterized protein</fullName>
    </submittedName>
</protein>
<proteinExistence type="predicted"/>
<organism evidence="1 2">
    <name type="scientific">Phytoactinopolyspora mesophila</name>
    <dbReference type="NCBI Taxonomy" id="2650750"/>
    <lineage>
        <taxon>Bacteria</taxon>
        <taxon>Bacillati</taxon>
        <taxon>Actinomycetota</taxon>
        <taxon>Actinomycetes</taxon>
        <taxon>Jiangellales</taxon>
        <taxon>Jiangellaceae</taxon>
        <taxon>Phytoactinopolyspora</taxon>
    </lineage>
</organism>
<name>A0A7K3MAP1_9ACTN</name>
<dbReference type="AlphaFoldDB" id="A0A7K3MAP1"/>
<evidence type="ECO:0000313" key="2">
    <source>
        <dbReference type="Proteomes" id="UP000460435"/>
    </source>
</evidence>
<evidence type="ECO:0000313" key="1">
    <source>
        <dbReference type="EMBL" id="NDL60042.1"/>
    </source>
</evidence>
<accession>A0A7K3MAP1</accession>
<comment type="caution">
    <text evidence="1">The sequence shown here is derived from an EMBL/GenBank/DDBJ whole genome shotgun (WGS) entry which is preliminary data.</text>
</comment>
<reference evidence="1 2" key="1">
    <citation type="submission" date="2019-11" db="EMBL/GenBank/DDBJ databases">
        <authorList>
            <person name="Li X.-J."/>
            <person name="Feng X.-M."/>
        </authorList>
    </citation>
    <scope>NUCLEOTIDE SEQUENCE [LARGE SCALE GENOMIC DNA]</scope>
    <source>
        <strain evidence="1 2">XMNu-373</strain>
    </source>
</reference>
<dbReference type="EMBL" id="WLZY01000009">
    <property type="protein sequence ID" value="NDL60042.1"/>
    <property type="molecule type" value="Genomic_DNA"/>
</dbReference>
<gene>
    <name evidence="1" type="ORF">F7O44_23485</name>
</gene>
<keyword evidence="2" id="KW-1185">Reference proteome</keyword>